<accession>A0ABD1X137</accession>
<evidence type="ECO:0000256" key="3">
    <source>
        <dbReference type="ARBA" id="ARBA00023295"/>
    </source>
</evidence>
<dbReference type="GO" id="GO:0016798">
    <property type="term" value="F:hydrolase activity, acting on glycosyl bonds"/>
    <property type="evidence" value="ECO:0007669"/>
    <property type="project" value="UniProtKB-KW"/>
</dbReference>
<dbReference type="InterPro" id="IPR000490">
    <property type="entry name" value="Glyco_hydro_17"/>
</dbReference>
<proteinExistence type="inferred from homology"/>
<dbReference type="PROSITE" id="PS00587">
    <property type="entry name" value="GLYCOSYL_HYDROL_F17"/>
    <property type="match status" value="1"/>
</dbReference>
<dbReference type="Proteomes" id="UP001604277">
    <property type="component" value="Unassembled WGS sequence"/>
</dbReference>
<evidence type="ECO:0000313" key="7">
    <source>
        <dbReference type="Proteomes" id="UP001604277"/>
    </source>
</evidence>
<evidence type="ECO:0000313" key="6">
    <source>
        <dbReference type="EMBL" id="KAL2555687.1"/>
    </source>
</evidence>
<protein>
    <submittedName>
        <fullName evidence="6">Glycosyl hydrolase superfamily protein</fullName>
    </submittedName>
</protein>
<dbReference type="InterPro" id="IPR017853">
    <property type="entry name" value="GH"/>
</dbReference>
<comment type="similarity">
    <text evidence="1 4">Belongs to the glycosyl hydrolase 17 family.</text>
</comment>
<dbReference type="AlphaFoldDB" id="A0ABD1X137"/>
<organism evidence="6 7">
    <name type="scientific">Forsythia ovata</name>
    <dbReference type="NCBI Taxonomy" id="205694"/>
    <lineage>
        <taxon>Eukaryota</taxon>
        <taxon>Viridiplantae</taxon>
        <taxon>Streptophyta</taxon>
        <taxon>Embryophyta</taxon>
        <taxon>Tracheophyta</taxon>
        <taxon>Spermatophyta</taxon>
        <taxon>Magnoliopsida</taxon>
        <taxon>eudicotyledons</taxon>
        <taxon>Gunneridae</taxon>
        <taxon>Pentapetalae</taxon>
        <taxon>asterids</taxon>
        <taxon>lamiids</taxon>
        <taxon>Lamiales</taxon>
        <taxon>Oleaceae</taxon>
        <taxon>Forsythieae</taxon>
        <taxon>Forsythia</taxon>
    </lineage>
</organism>
<sequence length="399" mass="44675">MPLSFNPRVFHYLLTVHLLLLSTAVVATVATAFGITYNPSIPKLPPPDYVSSTIQSLHFPVVRLLNPTPISIRAFAYTNISLLLSVPNHLVPSFATNRSAASVWLYSHVLPYHPRTHFSLISVGSDVISSSYDDVTIDPSTIILPAMRNLYLSLRDFGIRTISVSTTFSFINVMTTSFPPSSAEFQEPINSLIIRPLLQFLDETNSSFLINIYPYNVYKINSEIPIGYALFQENPYNFRDDIITGVRYGNLFDMMVDAVIAAMAVSGHENIPVIVTETGWPSNGNNEAETEANRNYAEMYLKGLVMHLRSGMGTPLRKEGVAGAYIYQLFDDFDPKKNGYSNASRSMHGGQNWGIMYNNMTMKYKIDFSHSERVLRNHKELVEMVLGLLLLVTGVLLLI</sequence>
<comment type="caution">
    <text evidence="6">The sequence shown here is derived from an EMBL/GenBank/DDBJ whole genome shotgun (WGS) entry which is preliminary data.</text>
</comment>
<dbReference type="SUPFAM" id="SSF51445">
    <property type="entry name" value="(Trans)glycosidases"/>
    <property type="match status" value="1"/>
</dbReference>
<gene>
    <name evidence="6" type="ORF">Fot_00426</name>
</gene>
<evidence type="ECO:0000256" key="4">
    <source>
        <dbReference type="RuleBase" id="RU004335"/>
    </source>
</evidence>
<evidence type="ECO:0000256" key="5">
    <source>
        <dbReference type="RuleBase" id="RU004336"/>
    </source>
</evidence>
<dbReference type="Pfam" id="PF00332">
    <property type="entry name" value="Glyco_hydro_17"/>
    <property type="match status" value="1"/>
</dbReference>
<dbReference type="EMBL" id="JBFOLJ010000001">
    <property type="protein sequence ID" value="KAL2555687.1"/>
    <property type="molecule type" value="Genomic_DNA"/>
</dbReference>
<dbReference type="PANTHER" id="PTHR32227">
    <property type="entry name" value="GLUCAN ENDO-1,3-BETA-GLUCOSIDASE BG1-RELATED-RELATED"/>
    <property type="match status" value="1"/>
</dbReference>
<keyword evidence="3 5" id="KW-0326">Glycosidase</keyword>
<keyword evidence="7" id="KW-1185">Reference proteome</keyword>
<dbReference type="Gene3D" id="3.20.20.80">
    <property type="entry name" value="Glycosidases"/>
    <property type="match status" value="1"/>
</dbReference>
<dbReference type="InterPro" id="IPR044965">
    <property type="entry name" value="Glyco_hydro_17_plant"/>
</dbReference>
<keyword evidence="2 5" id="KW-0378">Hydrolase</keyword>
<reference evidence="7" key="1">
    <citation type="submission" date="2024-07" db="EMBL/GenBank/DDBJ databases">
        <title>Two chromosome-level genome assemblies of Korean endemic species Abeliophyllum distichum and Forsythia ovata (Oleaceae).</title>
        <authorList>
            <person name="Jang H."/>
        </authorList>
    </citation>
    <scope>NUCLEOTIDE SEQUENCE [LARGE SCALE GENOMIC DNA]</scope>
</reference>
<evidence type="ECO:0000256" key="2">
    <source>
        <dbReference type="ARBA" id="ARBA00022801"/>
    </source>
</evidence>
<evidence type="ECO:0000256" key="1">
    <source>
        <dbReference type="ARBA" id="ARBA00008773"/>
    </source>
</evidence>
<name>A0ABD1X137_9LAMI</name>